<comment type="caution">
    <text evidence="2">The sequence shown here is derived from an EMBL/GenBank/DDBJ whole genome shotgun (WGS) entry which is preliminary data.</text>
</comment>
<proteinExistence type="predicted"/>
<accession>A0A1Y1UMP5</accession>
<evidence type="ECO:0000256" key="1">
    <source>
        <dbReference type="SAM" id="MobiDB-lite"/>
    </source>
</evidence>
<keyword evidence="3" id="KW-1185">Reference proteome</keyword>
<feature type="region of interest" description="Disordered" evidence="1">
    <location>
        <begin position="122"/>
        <end position="215"/>
    </location>
</feature>
<feature type="compositionally biased region" description="Polar residues" evidence="1">
    <location>
        <begin position="172"/>
        <end position="199"/>
    </location>
</feature>
<feature type="region of interest" description="Disordered" evidence="1">
    <location>
        <begin position="326"/>
        <end position="345"/>
    </location>
</feature>
<gene>
    <name evidence="2" type="ORF">BD324DRAFT_354509</name>
</gene>
<feature type="compositionally biased region" description="Basic and acidic residues" evidence="1">
    <location>
        <begin position="329"/>
        <end position="345"/>
    </location>
</feature>
<dbReference type="OrthoDB" id="2922289at2759"/>
<dbReference type="GeneID" id="33554374"/>
<organism evidence="2 3">
    <name type="scientific">Kockovaella imperatae</name>
    <dbReference type="NCBI Taxonomy" id="4999"/>
    <lineage>
        <taxon>Eukaryota</taxon>
        <taxon>Fungi</taxon>
        <taxon>Dikarya</taxon>
        <taxon>Basidiomycota</taxon>
        <taxon>Agaricomycotina</taxon>
        <taxon>Tremellomycetes</taxon>
        <taxon>Tremellales</taxon>
        <taxon>Cuniculitremaceae</taxon>
        <taxon>Kockovaella</taxon>
    </lineage>
</organism>
<dbReference type="Proteomes" id="UP000193218">
    <property type="component" value="Unassembled WGS sequence"/>
</dbReference>
<protein>
    <submittedName>
        <fullName evidence="2">Uncharacterized protein</fullName>
    </submittedName>
</protein>
<dbReference type="EMBL" id="NBSH01000004">
    <property type="protein sequence ID" value="ORX38405.1"/>
    <property type="molecule type" value="Genomic_DNA"/>
</dbReference>
<dbReference type="InParanoid" id="A0A1Y1UMP5"/>
<evidence type="ECO:0000313" key="3">
    <source>
        <dbReference type="Proteomes" id="UP000193218"/>
    </source>
</evidence>
<reference evidence="2 3" key="1">
    <citation type="submission" date="2017-03" db="EMBL/GenBank/DDBJ databases">
        <title>Widespread Adenine N6-methylation of Active Genes in Fungi.</title>
        <authorList>
            <consortium name="DOE Joint Genome Institute"/>
            <person name="Mondo S.J."/>
            <person name="Dannebaum R.O."/>
            <person name="Kuo R.C."/>
            <person name="Louie K.B."/>
            <person name="Bewick A.J."/>
            <person name="Labutti K."/>
            <person name="Haridas S."/>
            <person name="Kuo A."/>
            <person name="Salamov A."/>
            <person name="Ahrendt S.R."/>
            <person name="Lau R."/>
            <person name="Bowen B.P."/>
            <person name="Lipzen A."/>
            <person name="Sullivan W."/>
            <person name="Andreopoulos W.B."/>
            <person name="Clum A."/>
            <person name="Lindquist E."/>
            <person name="Daum C."/>
            <person name="Northen T.R."/>
            <person name="Ramamoorthy G."/>
            <person name="Schmitz R.J."/>
            <person name="Gryganskyi A."/>
            <person name="Culley D."/>
            <person name="Magnuson J."/>
            <person name="James T.Y."/>
            <person name="O'Malley M.A."/>
            <person name="Stajich J.E."/>
            <person name="Spatafora J.W."/>
            <person name="Visel A."/>
            <person name="Grigoriev I.V."/>
        </authorList>
    </citation>
    <scope>NUCLEOTIDE SEQUENCE [LARGE SCALE GENOMIC DNA]</scope>
    <source>
        <strain evidence="2 3">NRRL Y-17943</strain>
    </source>
</reference>
<feature type="compositionally biased region" description="Basic and acidic residues" evidence="1">
    <location>
        <begin position="202"/>
        <end position="212"/>
    </location>
</feature>
<sequence length="345" mass="38670">MDQFAMLDPFFQRLLSEQNASNDLYSSVASVYAPQDEHRELQSMLNVDNLQISDELKNAMKNITRACLTLAVQCGKQHDVLRALPGGGLKRVFPIRRLFRDPLQITFDMPWDQMMATFEFGDERSKPSSETSLNLPNSTKVHSAQRQEELSGVAAQSLSSEPHTISGHRYRQTSGSSIPISKTKASATSSEEIQRTSGLRGTDARVPRDEAKGNAPTYIVNGKQMKLIHRIFDGDDGRVGSVRWFDLDKLMKRLGFRVELRTGSIVTWIPPLGQGRPMNVHRPHPECSMGPKSTVNLAKRLMQRSSKKALRCATGVPAMELRRIRMPRTKPELPGRTDSKGDDIK</sequence>
<dbReference type="STRING" id="4999.A0A1Y1UMP5"/>
<feature type="compositionally biased region" description="Polar residues" evidence="1">
    <location>
        <begin position="128"/>
        <end position="144"/>
    </location>
</feature>
<dbReference type="RefSeq" id="XP_021872327.1">
    <property type="nucleotide sequence ID" value="XM_022012566.1"/>
</dbReference>
<dbReference type="AlphaFoldDB" id="A0A1Y1UMP5"/>
<feature type="compositionally biased region" description="Polar residues" evidence="1">
    <location>
        <begin position="154"/>
        <end position="163"/>
    </location>
</feature>
<evidence type="ECO:0000313" key="2">
    <source>
        <dbReference type="EMBL" id="ORX38405.1"/>
    </source>
</evidence>
<name>A0A1Y1UMP5_9TREE</name>